<dbReference type="PANTHER" id="PTHR30352:SF22">
    <property type="entry name" value="PYRUVATE FORMATE-LYASE ACTIVATING ENZYME HOMOLOG"/>
    <property type="match status" value="1"/>
</dbReference>
<organism evidence="8 9">
    <name type="scientific">Candidatus Methanolliviera hydrocarbonicum</name>
    <dbReference type="NCBI Taxonomy" id="2491085"/>
    <lineage>
        <taxon>Archaea</taxon>
        <taxon>Methanobacteriati</taxon>
        <taxon>Methanobacteriota</taxon>
        <taxon>Candidatus Methanoliparia</taxon>
        <taxon>Candidatus Methanoliparales</taxon>
        <taxon>Candidatus Methanollivieraceae</taxon>
        <taxon>Candidatus Methanolliviera</taxon>
    </lineage>
</organism>
<evidence type="ECO:0000313" key="8">
    <source>
        <dbReference type="EMBL" id="RZN66655.1"/>
    </source>
</evidence>
<keyword evidence="2 6" id="KW-0949">S-adenosyl-L-methionine</keyword>
<dbReference type="Gene3D" id="3.20.20.70">
    <property type="entry name" value="Aldolase class I"/>
    <property type="match status" value="1"/>
</dbReference>
<comment type="caution">
    <text evidence="8">The sequence shown here is derived from an EMBL/GenBank/DDBJ whole genome shotgun (WGS) entry which is preliminary data.</text>
</comment>
<gene>
    <name evidence="8" type="ORF">EF807_08250</name>
</gene>
<feature type="domain" description="Radical SAM core" evidence="7">
    <location>
        <begin position="123"/>
        <end position="283"/>
    </location>
</feature>
<evidence type="ECO:0000313" key="9">
    <source>
        <dbReference type="Proteomes" id="UP000320766"/>
    </source>
</evidence>
<feature type="binding site" evidence="6">
    <location>
        <position position="131"/>
    </location>
    <ligand>
        <name>[4Fe-4S] cluster</name>
        <dbReference type="ChEBI" id="CHEBI:49883"/>
        <note>4Fe-4S-S-AdoMet</note>
    </ligand>
</feature>
<dbReference type="GO" id="GO:0003824">
    <property type="term" value="F:catalytic activity"/>
    <property type="evidence" value="ECO:0007669"/>
    <property type="project" value="InterPro"/>
</dbReference>
<sequence length="337" mass="38055">MRCISCGKDGAASILSVCADCIREKQISLEDVHKRVRSNLRLPGKPPKSQDGIRCNLCSNGCILGEGERSYCGLRKNINGEMVSKVSPEVALAYAYLDPLPTNCCAAWFCPGSSERGYNLAVFFYGCNFDCLFCQNYSHKDIDKAPKMKMNEFVKRVKSNEEIRCICYFGGSPEPQLPFALKASEEVLKTRKVRICWEWNGCGNPKLVEKASELSFKSGGIVKFDLKAFDPNMSIALSGVPNERAYKNFEMLADRYKEVITATTLLVPNYVDEKEVEKIAKFIADIDPEIPYSLLVFHPAFYMLDMPITPRKQVEECYKTAKRYLNKVNIGNKYLLL</sequence>
<dbReference type="AlphaFoldDB" id="A0A520KUR4"/>
<evidence type="ECO:0000256" key="2">
    <source>
        <dbReference type="ARBA" id="ARBA00022691"/>
    </source>
</evidence>
<feature type="binding site" evidence="6">
    <location>
        <position position="134"/>
    </location>
    <ligand>
        <name>[4Fe-4S] cluster</name>
        <dbReference type="ChEBI" id="CHEBI:49883"/>
        <note>4Fe-4S-S-AdoMet</note>
    </ligand>
</feature>
<dbReference type="PIRSF" id="PIRSF004869">
    <property type="entry name" value="PflX_prd"/>
    <property type="match status" value="1"/>
</dbReference>
<comment type="cofactor">
    <cofactor evidence="6">
        <name>[4Fe-4S] cluster</name>
        <dbReference type="ChEBI" id="CHEBI:49883"/>
    </cofactor>
    <text evidence="6">Binds 1 [4Fe-4S] cluster. The cluster is coordinated with 3 cysteines and an exchangeable S-adenosyl-L-methionine.</text>
</comment>
<dbReference type="InterPro" id="IPR016431">
    <property type="entry name" value="Pyrv-formate_lyase-activ_prd"/>
</dbReference>
<evidence type="ECO:0000256" key="3">
    <source>
        <dbReference type="ARBA" id="ARBA00022723"/>
    </source>
</evidence>
<dbReference type="GO" id="GO:0046872">
    <property type="term" value="F:metal ion binding"/>
    <property type="evidence" value="ECO:0007669"/>
    <property type="project" value="UniProtKB-KW"/>
</dbReference>
<reference evidence="8 9" key="1">
    <citation type="journal article" date="2019" name="Nat. Microbiol.">
        <title>Wide diversity of methane and short-chain alkane metabolisms in uncultured archaea.</title>
        <authorList>
            <person name="Borrel G."/>
            <person name="Adam P.S."/>
            <person name="McKay L.J."/>
            <person name="Chen L.X."/>
            <person name="Sierra-Garcia I.N."/>
            <person name="Sieber C.M."/>
            <person name="Letourneur Q."/>
            <person name="Ghozlane A."/>
            <person name="Andersen G.L."/>
            <person name="Li W.J."/>
            <person name="Hallam S.J."/>
            <person name="Muyzer G."/>
            <person name="de Oliveira V.M."/>
            <person name="Inskeep W.P."/>
            <person name="Banfield J.F."/>
            <person name="Gribaldo S."/>
        </authorList>
    </citation>
    <scope>NUCLEOTIDE SEQUENCE [LARGE SCALE GENOMIC DNA]</scope>
    <source>
        <strain evidence="8">NM1b</strain>
    </source>
</reference>
<proteinExistence type="predicted"/>
<dbReference type="InterPro" id="IPR034457">
    <property type="entry name" value="Organic_radical-activating"/>
</dbReference>
<keyword evidence="4 6" id="KW-0408">Iron</keyword>
<dbReference type="EMBL" id="RXIL01000154">
    <property type="protein sequence ID" value="RZN66655.1"/>
    <property type="molecule type" value="Genomic_DNA"/>
</dbReference>
<keyword evidence="3 6" id="KW-0479">Metal-binding</keyword>
<evidence type="ECO:0000256" key="5">
    <source>
        <dbReference type="ARBA" id="ARBA00023014"/>
    </source>
</evidence>
<dbReference type="SFLD" id="SFLDS00029">
    <property type="entry name" value="Radical_SAM"/>
    <property type="match status" value="1"/>
</dbReference>
<dbReference type="PANTHER" id="PTHR30352">
    <property type="entry name" value="PYRUVATE FORMATE-LYASE-ACTIVATING ENZYME"/>
    <property type="match status" value="1"/>
</dbReference>
<keyword evidence="1" id="KW-0004">4Fe-4S</keyword>
<dbReference type="Proteomes" id="UP000320766">
    <property type="component" value="Unassembled WGS sequence"/>
</dbReference>
<dbReference type="InterPro" id="IPR013785">
    <property type="entry name" value="Aldolase_TIM"/>
</dbReference>
<name>A0A520KUR4_9EURY</name>
<dbReference type="InterPro" id="IPR058240">
    <property type="entry name" value="rSAM_sf"/>
</dbReference>
<dbReference type="InterPro" id="IPR007197">
    <property type="entry name" value="rSAM"/>
</dbReference>
<evidence type="ECO:0000256" key="4">
    <source>
        <dbReference type="ARBA" id="ARBA00023004"/>
    </source>
</evidence>
<feature type="binding site" evidence="6">
    <location>
        <position position="127"/>
    </location>
    <ligand>
        <name>[4Fe-4S] cluster</name>
        <dbReference type="ChEBI" id="CHEBI:49883"/>
        <note>4Fe-4S-S-AdoMet</note>
    </ligand>
</feature>
<protein>
    <submittedName>
        <fullName evidence="8">Radical SAM protein</fullName>
    </submittedName>
</protein>
<evidence type="ECO:0000259" key="7">
    <source>
        <dbReference type="Pfam" id="PF04055"/>
    </source>
</evidence>
<keyword evidence="5 6" id="KW-0411">Iron-sulfur</keyword>
<dbReference type="GO" id="GO:0051539">
    <property type="term" value="F:4 iron, 4 sulfur cluster binding"/>
    <property type="evidence" value="ECO:0007669"/>
    <property type="project" value="UniProtKB-KW"/>
</dbReference>
<dbReference type="Pfam" id="PF04055">
    <property type="entry name" value="Radical_SAM"/>
    <property type="match status" value="1"/>
</dbReference>
<evidence type="ECO:0000256" key="1">
    <source>
        <dbReference type="ARBA" id="ARBA00022485"/>
    </source>
</evidence>
<accession>A0A520KUR4</accession>
<dbReference type="CDD" id="cd01335">
    <property type="entry name" value="Radical_SAM"/>
    <property type="match status" value="1"/>
</dbReference>
<evidence type="ECO:0000256" key="6">
    <source>
        <dbReference type="PIRSR" id="PIRSR004869-50"/>
    </source>
</evidence>
<dbReference type="SUPFAM" id="SSF102114">
    <property type="entry name" value="Radical SAM enzymes"/>
    <property type="match status" value="1"/>
</dbReference>